<keyword evidence="2" id="KW-1185">Reference proteome</keyword>
<accession>A0ACB9JSM5</accession>
<gene>
    <name evidence="1" type="ORF">L1987_04461</name>
</gene>
<reference evidence="2" key="1">
    <citation type="journal article" date="2022" name="Mol. Ecol. Resour.">
        <title>The genomes of chicory, endive, great burdock and yacon provide insights into Asteraceae palaeo-polyploidization history and plant inulin production.</title>
        <authorList>
            <person name="Fan W."/>
            <person name="Wang S."/>
            <person name="Wang H."/>
            <person name="Wang A."/>
            <person name="Jiang F."/>
            <person name="Liu H."/>
            <person name="Zhao H."/>
            <person name="Xu D."/>
            <person name="Zhang Y."/>
        </authorList>
    </citation>
    <scope>NUCLEOTIDE SEQUENCE [LARGE SCALE GENOMIC DNA]</scope>
    <source>
        <strain evidence="2">cv. Yunnan</strain>
    </source>
</reference>
<reference evidence="1 2" key="2">
    <citation type="journal article" date="2022" name="Mol. Ecol. Resour.">
        <title>The genomes of chicory, endive, great burdock and yacon provide insights into Asteraceae paleo-polyploidization history and plant inulin production.</title>
        <authorList>
            <person name="Fan W."/>
            <person name="Wang S."/>
            <person name="Wang H."/>
            <person name="Wang A."/>
            <person name="Jiang F."/>
            <person name="Liu H."/>
            <person name="Zhao H."/>
            <person name="Xu D."/>
            <person name="Zhang Y."/>
        </authorList>
    </citation>
    <scope>NUCLEOTIDE SEQUENCE [LARGE SCALE GENOMIC DNA]</scope>
    <source>
        <strain evidence="2">cv. Yunnan</strain>
        <tissue evidence="1">Leaves</tissue>
    </source>
</reference>
<organism evidence="1 2">
    <name type="scientific">Smallanthus sonchifolius</name>
    <dbReference type="NCBI Taxonomy" id="185202"/>
    <lineage>
        <taxon>Eukaryota</taxon>
        <taxon>Viridiplantae</taxon>
        <taxon>Streptophyta</taxon>
        <taxon>Embryophyta</taxon>
        <taxon>Tracheophyta</taxon>
        <taxon>Spermatophyta</taxon>
        <taxon>Magnoliopsida</taxon>
        <taxon>eudicotyledons</taxon>
        <taxon>Gunneridae</taxon>
        <taxon>Pentapetalae</taxon>
        <taxon>asterids</taxon>
        <taxon>campanulids</taxon>
        <taxon>Asterales</taxon>
        <taxon>Asteraceae</taxon>
        <taxon>Asteroideae</taxon>
        <taxon>Heliantheae alliance</taxon>
        <taxon>Millerieae</taxon>
        <taxon>Smallanthus</taxon>
    </lineage>
</organism>
<name>A0ACB9JSM5_9ASTR</name>
<protein>
    <submittedName>
        <fullName evidence="1">Uncharacterized protein</fullName>
    </submittedName>
</protein>
<comment type="caution">
    <text evidence="1">The sequence shown here is derived from an EMBL/GenBank/DDBJ whole genome shotgun (WGS) entry which is preliminary data.</text>
</comment>
<proteinExistence type="predicted"/>
<sequence length="488" mass="54485">MFMQKVNFMQNFVPSRPPITQLGFSEFKVGHAKNKDCPNSVIPKKIKVSRTDSLYAELAAKEARLKEIAININKKDKNATLLNSILGMKSCNLRKFSAKVNDHGIVTIDENMVQAEEADGYARVLVELKVDTVLTDVVKVWYQQVNGSKEKFVNIEVEYLNVPAKCDHCKAFGHDFNACKVRPKTTEELADVQKMKGSGTGNNHRNNNSQGGRRRNNTKPRANSNGRTGDTGIVNLYERNIVNNQNVSVGKDESAARRENENLGGNLSNKTNPQIPGLRDQRTKGERVEASGKGFNAPTPKYRVVENTNRFSLLDTEGNELENVIEGMGDTTTQRNRPCNSNEGWIKKQERILNTNYSKDITQEQRFEAKRYVIDQLVPLESVLSGWPSSQLQYFRQLCSIHNFGLGYVATNREGDEDRTDVNMGMDVESIEEVESETEGAAVIMKDDGPIAATIVNQSNIAQDTGSPSQRDMDMIQAGNDSIIINES</sequence>
<dbReference type="Proteomes" id="UP001056120">
    <property type="component" value="Linkage Group LG02"/>
</dbReference>
<dbReference type="EMBL" id="CM042019">
    <property type="protein sequence ID" value="KAI3823036.1"/>
    <property type="molecule type" value="Genomic_DNA"/>
</dbReference>
<evidence type="ECO:0000313" key="1">
    <source>
        <dbReference type="EMBL" id="KAI3823036.1"/>
    </source>
</evidence>
<evidence type="ECO:0000313" key="2">
    <source>
        <dbReference type="Proteomes" id="UP001056120"/>
    </source>
</evidence>